<dbReference type="InterPro" id="IPR004839">
    <property type="entry name" value="Aminotransferase_I/II_large"/>
</dbReference>
<dbReference type="AlphaFoldDB" id="A0A5C7IFT4"/>
<accession>A0A5C7IFT4</accession>
<gene>
    <name evidence="2" type="ORF">EZV62_003095</name>
</gene>
<name>A0A5C7IFT4_9ROSI</name>
<evidence type="ECO:0000259" key="1">
    <source>
        <dbReference type="Pfam" id="PF00155"/>
    </source>
</evidence>
<protein>
    <recommendedName>
        <fullName evidence="1">Aminotransferase class I/classII large domain-containing protein</fullName>
    </recommendedName>
</protein>
<dbReference type="Proteomes" id="UP000323000">
    <property type="component" value="Chromosome 2"/>
</dbReference>
<comment type="caution">
    <text evidence="2">The sequence shown here is derived from an EMBL/GenBank/DDBJ whole genome shotgun (WGS) entry which is preliminary data.</text>
</comment>
<dbReference type="InterPro" id="IPR015421">
    <property type="entry name" value="PyrdxlP-dep_Trfase_major"/>
</dbReference>
<dbReference type="Pfam" id="PF00155">
    <property type="entry name" value="Aminotran_1_2"/>
    <property type="match status" value="1"/>
</dbReference>
<dbReference type="GO" id="GO:0030170">
    <property type="term" value="F:pyridoxal phosphate binding"/>
    <property type="evidence" value="ECO:0007669"/>
    <property type="project" value="InterPro"/>
</dbReference>
<evidence type="ECO:0000313" key="2">
    <source>
        <dbReference type="EMBL" id="TXG68160.1"/>
    </source>
</evidence>
<dbReference type="EMBL" id="VAHF01000002">
    <property type="protein sequence ID" value="TXG68160.1"/>
    <property type="molecule type" value="Genomic_DNA"/>
</dbReference>
<feature type="domain" description="Aminotransferase class I/classII large" evidence="1">
    <location>
        <begin position="45"/>
        <end position="90"/>
    </location>
</feature>
<keyword evidence="3" id="KW-1185">Reference proteome</keyword>
<organism evidence="2 3">
    <name type="scientific">Acer yangbiense</name>
    <dbReference type="NCBI Taxonomy" id="1000413"/>
    <lineage>
        <taxon>Eukaryota</taxon>
        <taxon>Viridiplantae</taxon>
        <taxon>Streptophyta</taxon>
        <taxon>Embryophyta</taxon>
        <taxon>Tracheophyta</taxon>
        <taxon>Spermatophyta</taxon>
        <taxon>Magnoliopsida</taxon>
        <taxon>eudicotyledons</taxon>
        <taxon>Gunneridae</taxon>
        <taxon>Pentapetalae</taxon>
        <taxon>rosids</taxon>
        <taxon>malvids</taxon>
        <taxon>Sapindales</taxon>
        <taxon>Sapindaceae</taxon>
        <taxon>Hippocastanoideae</taxon>
        <taxon>Acereae</taxon>
        <taxon>Acer</taxon>
    </lineage>
</organism>
<sequence length="90" mass="9806">MLSKISNSDGHGENSIQLINYLVFSQTHLDDSMRILRGMIRIGFACTNSATGLYHGLPEFRNAVANFMGGVRGNRVTFDPDRVVMSGGAT</sequence>
<dbReference type="InterPro" id="IPR015424">
    <property type="entry name" value="PyrdxlP-dep_Trfase"/>
</dbReference>
<dbReference type="Gene3D" id="3.40.640.10">
    <property type="entry name" value="Type I PLP-dependent aspartate aminotransferase-like (Major domain)"/>
    <property type="match status" value="1"/>
</dbReference>
<dbReference type="OrthoDB" id="691673at2759"/>
<proteinExistence type="predicted"/>
<dbReference type="SUPFAM" id="SSF53383">
    <property type="entry name" value="PLP-dependent transferases"/>
    <property type="match status" value="1"/>
</dbReference>
<reference evidence="3" key="1">
    <citation type="journal article" date="2019" name="Gigascience">
        <title>De novo genome assembly of the endangered Acer yangbiense, a plant species with extremely small populations endemic to Yunnan Province, China.</title>
        <authorList>
            <person name="Yang J."/>
            <person name="Wariss H.M."/>
            <person name="Tao L."/>
            <person name="Zhang R."/>
            <person name="Yun Q."/>
            <person name="Hollingsworth P."/>
            <person name="Dao Z."/>
            <person name="Luo G."/>
            <person name="Guo H."/>
            <person name="Ma Y."/>
            <person name="Sun W."/>
        </authorList>
    </citation>
    <scope>NUCLEOTIDE SEQUENCE [LARGE SCALE GENOMIC DNA]</scope>
    <source>
        <strain evidence="3">cv. Malutang</strain>
    </source>
</reference>
<evidence type="ECO:0000313" key="3">
    <source>
        <dbReference type="Proteomes" id="UP000323000"/>
    </source>
</evidence>